<dbReference type="GO" id="GO:0005783">
    <property type="term" value="C:endoplasmic reticulum"/>
    <property type="evidence" value="ECO:0007669"/>
    <property type="project" value="TreeGrafter"/>
</dbReference>
<dbReference type="eggNOG" id="KOG0549">
    <property type="taxonomic scope" value="Eukaryota"/>
</dbReference>
<feature type="compositionally biased region" description="Gly residues" evidence="6">
    <location>
        <begin position="209"/>
        <end position="219"/>
    </location>
</feature>
<dbReference type="InterPro" id="IPR044609">
    <property type="entry name" value="FKBP2/11"/>
</dbReference>
<evidence type="ECO:0000256" key="1">
    <source>
        <dbReference type="ARBA" id="ARBA00000971"/>
    </source>
</evidence>
<evidence type="ECO:0000256" key="5">
    <source>
        <dbReference type="PROSITE-ProRule" id="PRU00277"/>
    </source>
</evidence>
<evidence type="ECO:0000256" key="2">
    <source>
        <dbReference type="ARBA" id="ARBA00013194"/>
    </source>
</evidence>
<keyword evidence="10" id="KW-1185">Reference proteome</keyword>
<protein>
    <recommendedName>
        <fullName evidence="2 5">peptidylprolyl isomerase</fullName>
        <ecNumber evidence="2 5">5.2.1.8</ecNumber>
    </recommendedName>
</protein>
<dbReference type="eggNOG" id="KOG0070">
    <property type="taxonomic scope" value="Eukaryota"/>
</dbReference>
<dbReference type="AlphaFoldDB" id="G1TXI0"/>
<organism evidence="9 10">
    <name type="scientific">Oryctolagus cuniculus</name>
    <name type="common">Rabbit</name>
    <dbReference type="NCBI Taxonomy" id="9986"/>
    <lineage>
        <taxon>Eukaryota</taxon>
        <taxon>Metazoa</taxon>
        <taxon>Chordata</taxon>
        <taxon>Craniata</taxon>
        <taxon>Vertebrata</taxon>
        <taxon>Euteleostomi</taxon>
        <taxon>Mammalia</taxon>
        <taxon>Eutheria</taxon>
        <taxon>Euarchontoglires</taxon>
        <taxon>Glires</taxon>
        <taxon>Lagomorpha</taxon>
        <taxon>Leporidae</taxon>
        <taxon>Oryctolagus</taxon>
    </lineage>
</organism>
<keyword evidence="3 5" id="KW-0697">Rotamase</keyword>
<evidence type="ECO:0000313" key="9">
    <source>
        <dbReference type="Ensembl" id="ENSOCUP00000021782.3"/>
    </source>
</evidence>
<dbReference type="PROSITE" id="PS50059">
    <property type="entry name" value="FKBP_PPIASE"/>
    <property type="match status" value="1"/>
</dbReference>
<dbReference type="HOGENOM" id="CLU_773760_0_0_1"/>
<name>G1TXI0_RABIT</name>
<keyword evidence="7" id="KW-1133">Transmembrane helix</keyword>
<dbReference type="Ensembl" id="ENSOCUT00000022941.3">
    <property type="protein sequence ID" value="ENSOCUP00000021782.3"/>
    <property type="gene ID" value="ENSOCUG00000009574.4"/>
</dbReference>
<keyword evidence="7" id="KW-0472">Membrane</keyword>
<accession>G1TXI0</accession>
<dbReference type="InterPro" id="IPR046357">
    <property type="entry name" value="PPIase_dom_sf"/>
</dbReference>
<evidence type="ECO:0000256" key="3">
    <source>
        <dbReference type="ARBA" id="ARBA00023110"/>
    </source>
</evidence>
<evidence type="ECO:0000259" key="8">
    <source>
        <dbReference type="PROSITE" id="PS50059"/>
    </source>
</evidence>
<dbReference type="PANTHER" id="PTHR45779">
    <property type="entry name" value="PEPTIDYLPROLYL ISOMERASE"/>
    <property type="match status" value="1"/>
</dbReference>
<dbReference type="InParanoid" id="G1TXI0"/>
<feature type="region of interest" description="Disordered" evidence="6">
    <location>
        <begin position="61"/>
        <end position="121"/>
    </location>
</feature>
<dbReference type="Bgee" id="ENSOCUG00000009574">
    <property type="expression patterns" value="Expressed in testis and 20 other cell types or tissues"/>
</dbReference>
<dbReference type="ExpressionAtlas" id="G1TXI0">
    <property type="expression patterns" value="baseline"/>
</dbReference>
<feature type="domain" description="PPIase FKBP-type" evidence="8">
    <location>
        <begin position="281"/>
        <end position="396"/>
    </location>
</feature>
<reference evidence="9" key="2">
    <citation type="submission" date="2025-08" db="UniProtKB">
        <authorList>
            <consortium name="Ensembl"/>
        </authorList>
    </citation>
    <scope>IDENTIFICATION</scope>
    <source>
        <strain evidence="9">Thorbecke</strain>
    </source>
</reference>
<dbReference type="SMR" id="G1TXI0"/>
<reference evidence="9" key="3">
    <citation type="submission" date="2025-09" db="UniProtKB">
        <authorList>
            <consortium name="Ensembl"/>
        </authorList>
    </citation>
    <scope>IDENTIFICATION</scope>
    <source>
        <strain evidence="9">Thorbecke</strain>
    </source>
</reference>
<feature type="transmembrane region" description="Helical" evidence="7">
    <location>
        <begin position="407"/>
        <end position="429"/>
    </location>
</feature>
<evidence type="ECO:0000256" key="4">
    <source>
        <dbReference type="ARBA" id="ARBA00023235"/>
    </source>
</evidence>
<feature type="region of interest" description="Disordered" evidence="6">
    <location>
        <begin position="1"/>
        <end position="45"/>
    </location>
</feature>
<proteinExistence type="predicted"/>
<gene>
    <name evidence="9" type="primary">FKBP11</name>
</gene>
<dbReference type="Pfam" id="PF00254">
    <property type="entry name" value="FKBP_C"/>
    <property type="match status" value="1"/>
</dbReference>
<dbReference type="Gene3D" id="3.10.50.40">
    <property type="match status" value="1"/>
</dbReference>
<dbReference type="Proteomes" id="UP000001811">
    <property type="component" value="Chromosome 4"/>
</dbReference>
<dbReference type="PANTHER" id="PTHR45779:SF2">
    <property type="entry name" value="PEPTIDYL-PROLYL CIS-TRANS ISOMERASE FKBP11"/>
    <property type="match status" value="1"/>
</dbReference>
<feature type="compositionally biased region" description="Acidic residues" evidence="6">
    <location>
        <begin position="19"/>
        <end position="32"/>
    </location>
</feature>
<keyword evidence="7" id="KW-0812">Transmembrane</keyword>
<evidence type="ECO:0000256" key="7">
    <source>
        <dbReference type="SAM" id="Phobius"/>
    </source>
</evidence>
<dbReference type="STRING" id="9986.ENSOCUP00000021782"/>
<evidence type="ECO:0000256" key="6">
    <source>
        <dbReference type="SAM" id="MobiDB-lite"/>
    </source>
</evidence>
<dbReference type="EC" id="5.2.1.8" evidence="2 5"/>
<dbReference type="GeneTree" id="ENSGT00940000159521"/>
<feature type="compositionally biased region" description="Low complexity" evidence="6">
    <location>
        <begin position="61"/>
        <end position="89"/>
    </location>
</feature>
<dbReference type="GO" id="GO:0003755">
    <property type="term" value="F:peptidyl-prolyl cis-trans isomerase activity"/>
    <property type="evidence" value="ECO:0007669"/>
    <property type="project" value="UniProtKB-KW"/>
</dbReference>
<keyword evidence="4 5" id="KW-0413">Isomerase</keyword>
<comment type="catalytic activity">
    <reaction evidence="1 5">
        <text>[protein]-peptidylproline (omega=180) = [protein]-peptidylproline (omega=0)</text>
        <dbReference type="Rhea" id="RHEA:16237"/>
        <dbReference type="Rhea" id="RHEA-COMP:10747"/>
        <dbReference type="Rhea" id="RHEA-COMP:10748"/>
        <dbReference type="ChEBI" id="CHEBI:83833"/>
        <dbReference type="ChEBI" id="CHEBI:83834"/>
        <dbReference type="EC" id="5.2.1.8"/>
    </reaction>
</comment>
<evidence type="ECO:0000313" key="10">
    <source>
        <dbReference type="Proteomes" id="UP000001811"/>
    </source>
</evidence>
<sequence length="453" mass="47396">GRATRRPPRGLLPQGGGDLVEEGLWEEEEEEELALRRPPSPVWPRRRGNAVPAAATLAACPGAPVPCAASSHDPVPLAPSAPSAAAAVAQRGGVPGRRRLRNRKSRTDPPSGDPGEAALAPEPKGRACVCVGGGGGARGLQGTWEREPGGKTSAGTHLGGRCWVSKPKTGSLESICDPCSPAIGAAPRAVRGARCFWRHASHTLHGEGSRGVGGAGAEPGRGRRPAATRQLWLGHVASGSGRRNLGSRVVEHVSAVGYGEWGEGVLPTPPVSPPAFPPVPPDTEKRRVEGSLRSASPLGLPVPFCPRGEPLDCSGGGGAAAPAAQVCVARPREGEVPELGQKQVIPGLEQSLLDMCVGEKRRAIIPSHLAYGKRGFPPSIPADAVVQYDVELIALIRANYWHKLVKGVLPLLGMAMVPALLGLIGYHLYKKANTPKVSKKKLKEEKRNKSKKK</sequence>
<dbReference type="EMBL" id="AAGW02058863">
    <property type="status" value="NOT_ANNOTATED_CDS"/>
    <property type="molecule type" value="Genomic_DNA"/>
</dbReference>
<reference evidence="9 10" key="1">
    <citation type="journal article" date="2011" name="Nature">
        <title>A high-resolution map of human evolutionary constraint using 29 mammals.</title>
        <authorList>
            <person name="Lindblad-Toh K."/>
            <person name="Garber M."/>
            <person name="Zuk O."/>
            <person name="Lin M.F."/>
            <person name="Parker B.J."/>
            <person name="Washietl S."/>
            <person name="Kheradpour P."/>
            <person name="Ernst J."/>
            <person name="Jordan G."/>
            <person name="Mauceli E."/>
            <person name="Ward L.D."/>
            <person name="Lowe C.B."/>
            <person name="Holloway A.K."/>
            <person name="Clamp M."/>
            <person name="Gnerre S."/>
            <person name="Alfoldi J."/>
            <person name="Beal K."/>
            <person name="Chang J."/>
            <person name="Clawson H."/>
            <person name="Cuff J."/>
            <person name="Di Palma F."/>
            <person name="Fitzgerald S."/>
            <person name="Flicek P."/>
            <person name="Guttman M."/>
            <person name="Hubisz M.J."/>
            <person name="Jaffe D.B."/>
            <person name="Jungreis I."/>
            <person name="Kent W.J."/>
            <person name="Kostka D."/>
            <person name="Lara M."/>
            <person name="Martins A.L."/>
            <person name="Massingham T."/>
            <person name="Moltke I."/>
            <person name="Raney B.J."/>
            <person name="Rasmussen M.D."/>
            <person name="Robinson J."/>
            <person name="Stark A."/>
            <person name="Vilella A.J."/>
            <person name="Wen J."/>
            <person name="Xie X."/>
            <person name="Zody M.C."/>
            <person name="Baldwin J."/>
            <person name="Bloom T."/>
            <person name="Chin C.W."/>
            <person name="Heiman D."/>
            <person name="Nicol R."/>
            <person name="Nusbaum C."/>
            <person name="Young S."/>
            <person name="Wilkinson J."/>
            <person name="Worley K.C."/>
            <person name="Kovar C.L."/>
            <person name="Muzny D.M."/>
            <person name="Gibbs R.A."/>
            <person name="Cree A."/>
            <person name="Dihn H.H."/>
            <person name="Fowler G."/>
            <person name="Jhangiani S."/>
            <person name="Joshi V."/>
            <person name="Lee S."/>
            <person name="Lewis L.R."/>
            <person name="Nazareth L.V."/>
            <person name="Okwuonu G."/>
            <person name="Santibanez J."/>
            <person name="Warren W.C."/>
            <person name="Mardis E.R."/>
            <person name="Weinstock G.M."/>
            <person name="Wilson R.K."/>
            <person name="Delehaunty K."/>
            <person name="Dooling D."/>
            <person name="Fronik C."/>
            <person name="Fulton L."/>
            <person name="Fulton B."/>
            <person name="Graves T."/>
            <person name="Minx P."/>
            <person name="Sodergren E."/>
            <person name="Birney E."/>
            <person name="Margulies E.H."/>
            <person name="Herrero J."/>
            <person name="Green E.D."/>
            <person name="Haussler D."/>
            <person name="Siepel A."/>
            <person name="Goldman N."/>
            <person name="Pollard K.S."/>
            <person name="Pedersen J.S."/>
            <person name="Lander E.S."/>
            <person name="Kellis M."/>
        </authorList>
    </citation>
    <scope>NUCLEOTIDE SEQUENCE [LARGE SCALE GENOMIC DNA]</scope>
    <source>
        <strain evidence="9 10">Thorbecke inbred</strain>
    </source>
</reference>
<dbReference type="SUPFAM" id="SSF54534">
    <property type="entry name" value="FKBP-like"/>
    <property type="match status" value="1"/>
</dbReference>
<dbReference type="InterPro" id="IPR001179">
    <property type="entry name" value="PPIase_FKBP_dom"/>
</dbReference>
<feature type="region of interest" description="Disordered" evidence="6">
    <location>
        <begin position="204"/>
        <end position="225"/>
    </location>
</feature>